<keyword evidence="4" id="KW-0539">Nucleus</keyword>
<feature type="region of interest" description="Disordered" evidence="6">
    <location>
        <begin position="366"/>
        <end position="427"/>
    </location>
</feature>
<evidence type="ECO:0000313" key="8">
    <source>
        <dbReference type="Proteomes" id="UP000587472"/>
    </source>
</evidence>
<keyword evidence="2" id="KW-0238">DNA-binding</keyword>
<feature type="non-terminal residue" evidence="7">
    <location>
        <position position="1"/>
    </location>
</feature>
<evidence type="ECO:0000256" key="2">
    <source>
        <dbReference type="ARBA" id="ARBA00023125"/>
    </source>
</evidence>
<keyword evidence="1" id="KW-0805">Transcription regulation</keyword>
<protein>
    <submittedName>
        <fullName evidence="7">CREB3 protein</fullName>
    </submittedName>
</protein>
<dbReference type="InterPro" id="IPR051381">
    <property type="entry name" value="CREB_ATF_subfamily"/>
</dbReference>
<comment type="caution">
    <text evidence="7">The sequence shown here is derived from an EMBL/GenBank/DDBJ whole genome shotgun (WGS) entry which is preliminary data.</text>
</comment>
<evidence type="ECO:0000313" key="7">
    <source>
        <dbReference type="EMBL" id="NXI93904.1"/>
    </source>
</evidence>
<dbReference type="Proteomes" id="UP000587472">
    <property type="component" value="Unassembled WGS sequence"/>
</dbReference>
<keyword evidence="8" id="KW-1185">Reference proteome</keyword>
<dbReference type="PANTHER" id="PTHR45996">
    <property type="entry name" value="AGAP001464-PB"/>
    <property type="match status" value="1"/>
</dbReference>
<keyword evidence="3" id="KW-0804">Transcription</keyword>
<dbReference type="AlphaFoldDB" id="A0A7K9X8Z9"/>
<name>A0A7K9X8Z9_9GRUI</name>
<evidence type="ECO:0000256" key="3">
    <source>
        <dbReference type="ARBA" id="ARBA00023163"/>
    </source>
</evidence>
<gene>
    <name evidence="7" type="primary">Creb3</name>
    <name evidence="7" type="ORF">PSOCRE_R13114</name>
</gene>
<keyword evidence="5" id="KW-0175">Coiled coil</keyword>
<proteinExistence type="predicted"/>
<accession>A0A7K9X8Z9</accession>
<reference evidence="7 8" key="1">
    <citation type="submission" date="2019-09" db="EMBL/GenBank/DDBJ databases">
        <title>Bird 10,000 Genomes (B10K) Project - Family phase.</title>
        <authorList>
            <person name="Zhang G."/>
        </authorList>
    </citation>
    <scope>NUCLEOTIDE SEQUENCE [LARGE SCALE GENOMIC DNA]</scope>
    <source>
        <strain evidence="7">B10K-DU-001-60</strain>
        <tissue evidence="7">Muscle</tissue>
    </source>
</reference>
<dbReference type="GO" id="GO:0005634">
    <property type="term" value="C:nucleus"/>
    <property type="evidence" value="ECO:0007669"/>
    <property type="project" value="TreeGrafter"/>
</dbReference>
<sequence length="460" mass="50548">PEERGALIDEGLLDFLLKDDAPCPEILEKENCAPEDSDMSEPEFLVEEMDDIISSVLTHSQDEPGMLQGYLPPGSDDSINADQLLSYSPCANVASSPWNSEIVQADHNYSLHQYFPVMESVMSEMPEGAVSTDLGTWMGLDGTSKALELSSDFPMPVAVNAEPQLVPGAIMQVLTATHLGSSLCFSSHLPFSPGLAPVGDISEERMERQLLEKEDASLATSLPLTKAEEQLLKRGRQKIRSKPSVLASRRRQKFYNDELQHRRVTTYMTQNRELEKKVQLLQKQNMSLLKQLQKLQSSVRPSTTKTTAAQTCTMAMVLSLCVVVSPSISSLGSKEQQVKLKVLIRPIRKLPRQAASDVQEHAVLEGFTPEPEVPSLPGGLSESQEPGPSNPDPRSIFNSISSSDPPASVGSEPGPAQPREQCSQSRPLQTAVVLEWDAKKQKWVKHMATVVIQHQSADEM</sequence>
<dbReference type="GO" id="GO:0000981">
    <property type="term" value="F:DNA-binding transcription factor activity, RNA polymerase II-specific"/>
    <property type="evidence" value="ECO:0007669"/>
    <property type="project" value="TreeGrafter"/>
</dbReference>
<feature type="non-terminal residue" evidence="7">
    <location>
        <position position="460"/>
    </location>
</feature>
<dbReference type="EMBL" id="VWZZ01002817">
    <property type="protein sequence ID" value="NXI93904.1"/>
    <property type="molecule type" value="Genomic_DNA"/>
</dbReference>
<evidence type="ECO:0000256" key="1">
    <source>
        <dbReference type="ARBA" id="ARBA00023015"/>
    </source>
</evidence>
<evidence type="ECO:0000256" key="5">
    <source>
        <dbReference type="SAM" id="Coils"/>
    </source>
</evidence>
<feature type="coiled-coil region" evidence="5">
    <location>
        <begin position="264"/>
        <end position="298"/>
    </location>
</feature>
<organism evidence="7 8">
    <name type="scientific">Psophia crepitans</name>
    <name type="common">common trumpeter</name>
    <dbReference type="NCBI Taxonomy" id="54359"/>
    <lineage>
        <taxon>Eukaryota</taxon>
        <taxon>Metazoa</taxon>
        <taxon>Chordata</taxon>
        <taxon>Craniata</taxon>
        <taxon>Vertebrata</taxon>
        <taxon>Euteleostomi</taxon>
        <taxon>Archelosauria</taxon>
        <taxon>Archosauria</taxon>
        <taxon>Dinosauria</taxon>
        <taxon>Saurischia</taxon>
        <taxon>Theropoda</taxon>
        <taxon>Coelurosauria</taxon>
        <taxon>Aves</taxon>
        <taxon>Neognathae</taxon>
        <taxon>Neoaves</taxon>
        <taxon>Gruiformes</taxon>
        <taxon>Psophiidae</taxon>
        <taxon>Psophia</taxon>
    </lineage>
</organism>
<evidence type="ECO:0000256" key="6">
    <source>
        <dbReference type="SAM" id="MobiDB-lite"/>
    </source>
</evidence>
<dbReference type="PANTHER" id="PTHR45996:SF4">
    <property type="entry name" value="CYCLIC AMP-RESPONSIVE ELEMENT-BINDING PROTEIN 3"/>
    <property type="match status" value="1"/>
</dbReference>
<evidence type="ECO:0000256" key="4">
    <source>
        <dbReference type="ARBA" id="ARBA00023242"/>
    </source>
</evidence>
<feature type="compositionally biased region" description="Polar residues" evidence="6">
    <location>
        <begin position="396"/>
        <end position="405"/>
    </location>
</feature>
<dbReference type="GO" id="GO:0000978">
    <property type="term" value="F:RNA polymerase II cis-regulatory region sequence-specific DNA binding"/>
    <property type="evidence" value="ECO:0007669"/>
    <property type="project" value="TreeGrafter"/>
</dbReference>